<feature type="region of interest" description="Disordered" evidence="9">
    <location>
        <begin position="460"/>
        <end position="489"/>
    </location>
</feature>
<feature type="compositionally biased region" description="Low complexity" evidence="9">
    <location>
        <begin position="475"/>
        <end position="489"/>
    </location>
</feature>
<dbReference type="PRINTS" id="PR00047">
    <property type="entry name" value="STROIDFINGER"/>
</dbReference>
<accession>W6UMN5</accession>
<evidence type="ECO:0000256" key="9">
    <source>
        <dbReference type="SAM" id="MobiDB-lite"/>
    </source>
</evidence>
<dbReference type="InterPro" id="IPR013088">
    <property type="entry name" value="Znf_NHR/GATA"/>
</dbReference>
<dbReference type="SUPFAM" id="SSF48508">
    <property type="entry name" value="Nuclear receptor ligand-binding domain"/>
    <property type="match status" value="1"/>
</dbReference>
<dbReference type="SUPFAM" id="SSF57716">
    <property type="entry name" value="Glucocorticoid receptor-like (DNA-binding domain)"/>
    <property type="match status" value="1"/>
</dbReference>
<evidence type="ECO:0000256" key="5">
    <source>
        <dbReference type="ARBA" id="ARBA00023125"/>
    </source>
</evidence>
<dbReference type="InterPro" id="IPR050274">
    <property type="entry name" value="Nuclear_hormone_rcpt_NR2"/>
</dbReference>
<dbReference type="PRINTS" id="PR00398">
    <property type="entry name" value="STRDHORMONER"/>
</dbReference>
<keyword evidence="6" id="KW-0804">Transcription</keyword>
<dbReference type="PROSITE" id="PS51030">
    <property type="entry name" value="NUCLEAR_REC_DBD_2"/>
    <property type="match status" value="1"/>
</dbReference>
<dbReference type="PANTHER" id="PTHR24083">
    <property type="entry name" value="NUCLEAR HORMONE RECEPTOR"/>
    <property type="match status" value="1"/>
</dbReference>
<dbReference type="STRING" id="6210.W6UMN5"/>
<dbReference type="SMART" id="SM00430">
    <property type="entry name" value="HOLI"/>
    <property type="match status" value="1"/>
</dbReference>
<evidence type="ECO:0000256" key="2">
    <source>
        <dbReference type="ARBA" id="ARBA00022771"/>
    </source>
</evidence>
<evidence type="ECO:0000259" key="10">
    <source>
        <dbReference type="PROSITE" id="PS51030"/>
    </source>
</evidence>
<evidence type="ECO:0000256" key="6">
    <source>
        <dbReference type="ARBA" id="ARBA00023163"/>
    </source>
</evidence>
<keyword evidence="7 12" id="KW-0675">Receptor</keyword>
<dbReference type="OrthoDB" id="6247587at2759"/>
<dbReference type="Gene3D" id="1.10.565.10">
    <property type="entry name" value="Retinoid X Receptor"/>
    <property type="match status" value="2"/>
</dbReference>
<name>W6UMN5_ECHGR</name>
<gene>
    <name evidence="12" type="ORF">EGR_02251</name>
</gene>
<dbReference type="Proteomes" id="UP000019149">
    <property type="component" value="Unassembled WGS sequence"/>
</dbReference>
<feature type="domain" description="Nuclear receptor" evidence="10">
    <location>
        <begin position="247"/>
        <end position="321"/>
    </location>
</feature>
<evidence type="ECO:0000256" key="3">
    <source>
        <dbReference type="ARBA" id="ARBA00022833"/>
    </source>
</evidence>
<evidence type="ECO:0000259" key="11">
    <source>
        <dbReference type="PROSITE" id="PS51843"/>
    </source>
</evidence>
<keyword evidence="2" id="KW-0863">Zinc-finger</keyword>
<organism evidence="12 13">
    <name type="scientific">Echinococcus granulosus</name>
    <name type="common">Hydatid tapeworm</name>
    <dbReference type="NCBI Taxonomy" id="6210"/>
    <lineage>
        <taxon>Eukaryota</taxon>
        <taxon>Metazoa</taxon>
        <taxon>Spiralia</taxon>
        <taxon>Lophotrochozoa</taxon>
        <taxon>Platyhelminthes</taxon>
        <taxon>Cestoda</taxon>
        <taxon>Eucestoda</taxon>
        <taxon>Cyclophyllidea</taxon>
        <taxon>Taeniidae</taxon>
        <taxon>Echinococcus</taxon>
        <taxon>Echinococcus granulosus group</taxon>
    </lineage>
</organism>
<dbReference type="InterPro" id="IPR001628">
    <property type="entry name" value="Znf_hrmn_rcpt"/>
</dbReference>
<dbReference type="InterPro" id="IPR001723">
    <property type="entry name" value="Nuclear_hrmn_rcpt"/>
</dbReference>
<dbReference type="Pfam" id="PF00105">
    <property type="entry name" value="zf-C4"/>
    <property type="match status" value="1"/>
</dbReference>
<sequence>MSRSLAIYFKLYSVIVLNWVKISMQVWSNSNNASSVAPPANGDRDPMHSMPVTAESVPPTLNAFDSSIFASLISESDEKPLVDLKSDVISNADLQIGSAMPKPDLGSLYGGLQSSTQTNNTCDVATTHRTVFPANPQLQTLPCQSSCVSGSLNYPYTPTLYSPVTPVSPQYFQSAPPTVANHRALPHQQQGSYSLPPLRSYSYNQSFITGAYPKPYNYTIGSDGSISPYHRSVPSTSVKKVTYLCSARNCAICGATATGKHYGALSCDSCRAFFGTATHLGLRCECSGKSNIHDNNHQLRCHSCRLRKCLAVGMRKEAVRFEKSHAMLLYPNEKDYSSVAPSPASSICSHERADNLVGSRSSPATEATVKQIRAAEALIFDVPPLDLPESKPIFMDGKDCDSLQTDIQESIINLLLWSQKIPLFSDFSDSDRFILLRAGCIELLLVHFISRLANSLTESHSSTSLRSSNPPLQESSPSTSVTPIESTTTPPTPLNIPVVVVDVLFPFHSAPKDILFSQQAECDLRNADRWHESRVLMNILPVDVDHHPISITDVPNELNAQCLSRRLILCRLFDLARLFKRLCLSVEAVGCLRMVILFNPDVPELTEATRERVESRRDEAFICLEHTFVKADKKTALGRMAQMCLHLADLSFVAERIYSKTSSHPYPSFQCLVDLLECFYKSDPMATPKSHTQLQVLGTTMSSLFLFIFALTLTAQVYSTPAHPPLSEEEWLEKAEQLDHDGNTYGKAPEEVYEIEHIHMLH</sequence>
<dbReference type="PROSITE" id="PS51843">
    <property type="entry name" value="NR_LBD"/>
    <property type="match status" value="1"/>
</dbReference>
<dbReference type="EMBL" id="APAU02000010">
    <property type="protein sequence ID" value="EUB62810.1"/>
    <property type="molecule type" value="Genomic_DNA"/>
</dbReference>
<protein>
    <submittedName>
        <fullName evidence="12">Retinoic acid receptor RXR-gamma-A</fullName>
    </submittedName>
</protein>
<dbReference type="InterPro" id="IPR035500">
    <property type="entry name" value="NHR-like_dom_sf"/>
</dbReference>
<dbReference type="CTD" id="36337966"/>
<dbReference type="RefSeq" id="XP_024354006.1">
    <property type="nucleotide sequence ID" value="XM_024491500.1"/>
</dbReference>
<keyword evidence="5" id="KW-0238">DNA-binding</keyword>
<feature type="domain" description="NR LBD" evidence="11">
    <location>
        <begin position="364"/>
        <end position="683"/>
    </location>
</feature>
<dbReference type="KEGG" id="egl:EGR_02251"/>
<keyword evidence="3" id="KW-0862">Zinc</keyword>
<proteinExistence type="predicted"/>
<dbReference type="GeneID" id="36337966"/>
<evidence type="ECO:0000256" key="8">
    <source>
        <dbReference type="ARBA" id="ARBA00023242"/>
    </source>
</evidence>
<dbReference type="GO" id="GO:0008270">
    <property type="term" value="F:zinc ion binding"/>
    <property type="evidence" value="ECO:0007669"/>
    <property type="project" value="UniProtKB-KW"/>
</dbReference>
<dbReference type="CDD" id="cd06916">
    <property type="entry name" value="NR_DBD_like"/>
    <property type="match status" value="1"/>
</dbReference>
<keyword evidence="4" id="KW-0805">Transcription regulation</keyword>
<dbReference type="InterPro" id="IPR000536">
    <property type="entry name" value="Nucl_hrmn_rcpt_lig-bd"/>
</dbReference>
<evidence type="ECO:0000256" key="7">
    <source>
        <dbReference type="ARBA" id="ARBA00023170"/>
    </source>
</evidence>
<keyword evidence="1" id="KW-0479">Metal-binding</keyword>
<dbReference type="GO" id="GO:0043565">
    <property type="term" value="F:sequence-specific DNA binding"/>
    <property type="evidence" value="ECO:0007669"/>
    <property type="project" value="InterPro"/>
</dbReference>
<keyword evidence="13" id="KW-1185">Reference proteome</keyword>
<dbReference type="SMART" id="SM00399">
    <property type="entry name" value="ZnF_C4"/>
    <property type="match status" value="1"/>
</dbReference>
<evidence type="ECO:0000313" key="12">
    <source>
        <dbReference type="EMBL" id="EUB62810.1"/>
    </source>
</evidence>
<dbReference type="GO" id="GO:0003700">
    <property type="term" value="F:DNA-binding transcription factor activity"/>
    <property type="evidence" value="ECO:0007669"/>
    <property type="project" value="InterPro"/>
</dbReference>
<evidence type="ECO:0000313" key="13">
    <source>
        <dbReference type="Proteomes" id="UP000019149"/>
    </source>
</evidence>
<dbReference type="Gene3D" id="3.30.50.10">
    <property type="entry name" value="Erythroid Transcription Factor GATA-1, subunit A"/>
    <property type="match status" value="1"/>
</dbReference>
<evidence type="ECO:0000256" key="1">
    <source>
        <dbReference type="ARBA" id="ARBA00022723"/>
    </source>
</evidence>
<reference evidence="12 13" key="1">
    <citation type="journal article" date="2013" name="Nat. Genet.">
        <title>The genome of the hydatid tapeworm Echinococcus granulosus.</title>
        <authorList>
            <person name="Zheng H."/>
            <person name="Zhang W."/>
            <person name="Zhang L."/>
            <person name="Zhang Z."/>
            <person name="Li J."/>
            <person name="Lu G."/>
            <person name="Zhu Y."/>
            <person name="Wang Y."/>
            <person name="Huang Y."/>
            <person name="Liu J."/>
            <person name="Kang H."/>
            <person name="Chen J."/>
            <person name="Wang L."/>
            <person name="Chen A."/>
            <person name="Yu S."/>
            <person name="Gao Z."/>
            <person name="Jin L."/>
            <person name="Gu W."/>
            <person name="Wang Z."/>
            <person name="Zhao L."/>
            <person name="Shi B."/>
            <person name="Wen H."/>
            <person name="Lin R."/>
            <person name="Jones M.K."/>
            <person name="Brejova B."/>
            <person name="Vinar T."/>
            <person name="Zhao G."/>
            <person name="McManus D.P."/>
            <person name="Chen Z."/>
            <person name="Zhou Y."/>
            <person name="Wang S."/>
        </authorList>
    </citation>
    <scope>NUCLEOTIDE SEQUENCE [LARGE SCALE GENOMIC DNA]</scope>
</reference>
<keyword evidence="8" id="KW-0539">Nucleus</keyword>
<comment type="caution">
    <text evidence="12">The sequence shown here is derived from an EMBL/GenBank/DDBJ whole genome shotgun (WGS) entry which is preliminary data.</text>
</comment>
<evidence type="ECO:0000256" key="4">
    <source>
        <dbReference type="ARBA" id="ARBA00023015"/>
    </source>
</evidence>
<dbReference type="AlphaFoldDB" id="W6UMN5"/>
<dbReference type="OMA" id="ADRWHES"/>